<dbReference type="Proteomes" id="UP000245639">
    <property type="component" value="Unassembled WGS sequence"/>
</dbReference>
<protein>
    <recommendedName>
        <fullName evidence="4">SPW repeat-containing protein</fullName>
    </recommendedName>
</protein>
<feature type="transmembrane region" description="Helical" evidence="1">
    <location>
        <begin position="37"/>
        <end position="57"/>
    </location>
</feature>
<dbReference type="OrthoDB" id="4945906at2"/>
<evidence type="ECO:0000256" key="1">
    <source>
        <dbReference type="SAM" id="Phobius"/>
    </source>
</evidence>
<feature type="transmembrane region" description="Helical" evidence="1">
    <location>
        <begin position="69"/>
        <end position="88"/>
    </location>
</feature>
<keyword evidence="1" id="KW-1133">Transmembrane helix</keyword>
<name>A0A2U1E691_9PSEU</name>
<keyword evidence="3" id="KW-1185">Reference proteome</keyword>
<dbReference type="AlphaFoldDB" id="A0A2U1E691"/>
<sequence length="131" mass="14029">MFTIRTVGGVALFLFGTTFLWLTPTFASPGISAQGAWWAVTQVLALAVLAGFTLATYGLFTRMPWWENVALTSAVLGLIVLIPYWVAAQQAGEITPWFNVLIHALGSAGVLVLLGVPALERWVDGHVMAGV</sequence>
<reference evidence="2 3" key="1">
    <citation type="submission" date="2018-04" db="EMBL/GenBank/DDBJ databases">
        <title>Genomic Encyclopedia of Type Strains, Phase IV (KMG-IV): sequencing the most valuable type-strain genomes for metagenomic binning, comparative biology and taxonomic classification.</title>
        <authorList>
            <person name="Goeker M."/>
        </authorList>
    </citation>
    <scope>NUCLEOTIDE SEQUENCE [LARGE SCALE GENOMIC DNA]</scope>
    <source>
        <strain evidence="2 3">DSM 45771</strain>
    </source>
</reference>
<comment type="caution">
    <text evidence="2">The sequence shown here is derived from an EMBL/GenBank/DDBJ whole genome shotgun (WGS) entry which is preliminary data.</text>
</comment>
<organism evidence="2 3">
    <name type="scientific">Actinomycetospora cinnamomea</name>
    <dbReference type="NCBI Taxonomy" id="663609"/>
    <lineage>
        <taxon>Bacteria</taxon>
        <taxon>Bacillati</taxon>
        <taxon>Actinomycetota</taxon>
        <taxon>Actinomycetes</taxon>
        <taxon>Pseudonocardiales</taxon>
        <taxon>Pseudonocardiaceae</taxon>
        <taxon>Actinomycetospora</taxon>
    </lineage>
</organism>
<gene>
    <name evidence="2" type="ORF">C8D89_1365</name>
</gene>
<evidence type="ECO:0008006" key="4">
    <source>
        <dbReference type="Google" id="ProtNLM"/>
    </source>
</evidence>
<keyword evidence="1" id="KW-0472">Membrane</keyword>
<evidence type="ECO:0000313" key="2">
    <source>
        <dbReference type="EMBL" id="PVY95468.1"/>
    </source>
</evidence>
<evidence type="ECO:0000313" key="3">
    <source>
        <dbReference type="Proteomes" id="UP000245639"/>
    </source>
</evidence>
<accession>A0A2U1E691</accession>
<proteinExistence type="predicted"/>
<dbReference type="RefSeq" id="WP_116711523.1">
    <property type="nucleotide sequence ID" value="NZ_QEKW01000036.1"/>
</dbReference>
<dbReference type="EMBL" id="QEKW01000036">
    <property type="protein sequence ID" value="PVY95468.1"/>
    <property type="molecule type" value="Genomic_DNA"/>
</dbReference>
<feature type="transmembrane region" description="Helical" evidence="1">
    <location>
        <begin position="100"/>
        <end position="119"/>
    </location>
</feature>
<keyword evidence="1" id="KW-0812">Transmembrane</keyword>